<dbReference type="Gene3D" id="1.10.40.30">
    <property type="entry name" value="Fumarase/aspartase (C-terminal domain)"/>
    <property type="match status" value="1"/>
</dbReference>
<dbReference type="PRINTS" id="PR00145">
    <property type="entry name" value="ARGSUCLYASE"/>
</dbReference>
<dbReference type="InterPro" id="IPR008948">
    <property type="entry name" value="L-Aspartase-like"/>
</dbReference>
<dbReference type="EMBL" id="QWIR01000012">
    <property type="protein sequence ID" value="RMY94524.1"/>
    <property type="molecule type" value="Genomic_DNA"/>
</dbReference>
<comment type="caution">
    <text evidence="3">The sequence shown here is derived from an EMBL/GenBank/DDBJ whole genome shotgun (WGS) entry which is preliminary data.</text>
</comment>
<dbReference type="Proteomes" id="UP000268823">
    <property type="component" value="Unassembled WGS sequence"/>
</dbReference>
<dbReference type="InterPro" id="IPR022761">
    <property type="entry name" value="Fumarate_lyase_N"/>
</dbReference>
<dbReference type="PANTHER" id="PTHR43172">
    <property type="entry name" value="ADENYLOSUCCINATE LYASE"/>
    <property type="match status" value="1"/>
</dbReference>
<dbReference type="Pfam" id="PF10397">
    <property type="entry name" value="ADSL_C"/>
    <property type="match status" value="1"/>
</dbReference>
<proteinExistence type="inferred from homology"/>
<name>A0A3M7G1G8_HORWE</name>
<evidence type="ECO:0000313" key="3">
    <source>
        <dbReference type="EMBL" id="RMY94524.1"/>
    </source>
</evidence>
<dbReference type="VEuPathDB" id="FungiDB:BTJ68_13883"/>
<reference evidence="3 4" key="1">
    <citation type="journal article" date="2018" name="BMC Genomics">
        <title>Genomic evidence for intraspecific hybridization in a clonal and extremely halotolerant yeast.</title>
        <authorList>
            <person name="Gostincar C."/>
            <person name="Stajich J.E."/>
            <person name="Zupancic J."/>
            <person name="Zalar P."/>
            <person name="Gunde-Cimerman N."/>
        </authorList>
    </citation>
    <scope>NUCLEOTIDE SEQUENCE [LARGE SCALE GENOMIC DNA]</scope>
    <source>
        <strain evidence="3 4">EXF-2788</strain>
    </source>
</reference>
<dbReference type="Gene3D" id="1.10.275.10">
    <property type="entry name" value="Fumarase/aspartase (N-terminal domain)"/>
    <property type="match status" value="1"/>
</dbReference>
<dbReference type="InterPro" id="IPR019468">
    <property type="entry name" value="AdenyloSucc_lyase_C"/>
</dbReference>
<dbReference type="InterPro" id="IPR000362">
    <property type="entry name" value="Fumarate_lyase_fam"/>
</dbReference>
<evidence type="ECO:0000259" key="2">
    <source>
        <dbReference type="SMART" id="SM00998"/>
    </source>
</evidence>
<dbReference type="CDD" id="cd01597">
    <property type="entry name" value="pCLME"/>
    <property type="match status" value="1"/>
</dbReference>
<protein>
    <recommendedName>
        <fullName evidence="2">Adenylosuccinate lyase C-terminal domain-containing protein</fullName>
    </recommendedName>
</protein>
<accession>A0A3M7G1G8</accession>
<sequence length="508" mass="56296">MFKTFLTTSLRRPEVFLRPAQYGSRATKTTVIDSQIFGNVFSTPETTRIWSDRQRTAYFLDFEASLARVQARLGVIPHRAGDEIAKHCRVDDLDFELLRKQTELIGYPVLPVVKQLVAKVNVVEAGLGEWAHWGATTQDLTDTAVVLQLRDTLVLVEQSLKGIQNALEALCKKHKSTPMAARSNLQQAVPISFGFKMARLLASFQRHQQRLEELKPRLLVLQFSGAAGTLATIASESSYNAPNEVDGRPLGMRCQELLAEELGLATPAIAWHTERDSLAEVANYLATLTATCAKFATDLKLMMQSEVGEAREPYVAHRGSSSTMPQKRNPIGCAYICSMAASVRTMASSMVEAVVADHERSTGPWEIEWIVLPQICTLSHACLSHTQYLLEGLEVDEEAMKRNLALSKGAVVSEAVMMGLGKTIGRQVAHDIAPSWESDPMVMVVYDLCRKSQLENKPLLELLRQHEDIKRAGLTDEELQNLCDPANYLGLSEVMVDRVLKTGTSTRS</sequence>
<dbReference type="GO" id="GO:0003824">
    <property type="term" value="F:catalytic activity"/>
    <property type="evidence" value="ECO:0007669"/>
    <property type="project" value="InterPro"/>
</dbReference>
<feature type="domain" description="Adenylosuccinate lyase C-terminal" evidence="2">
    <location>
        <begin position="408"/>
        <end position="500"/>
    </location>
</feature>
<dbReference type="Pfam" id="PF00206">
    <property type="entry name" value="Lyase_1"/>
    <property type="match status" value="1"/>
</dbReference>
<dbReference type="InterPro" id="IPR024083">
    <property type="entry name" value="Fumarase/histidase_N"/>
</dbReference>
<evidence type="ECO:0000256" key="1">
    <source>
        <dbReference type="ARBA" id="ARBA00034772"/>
    </source>
</evidence>
<comment type="similarity">
    <text evidence="1">Belongs to the class-II fumarase/aspartase family.</text>
</comment>
<gene>
    <name evidence="3" type="ORF">D0861_01260</name>
</gene>
<dbReference type="Gene3D" id="1.20.200.10">
    <property type="entry name" value="Fumarase/aspartase (Central domain)"/>
    <property type="match status" value="1"/>
</dbReference>
<organism evidence="3 4">
    <name type="scientific">Hortaea werneckii</name>
    <name type="common">Black yeast</name>
    <name type="synonym">Cladosporium werneckii</name>
    <dbReference type="NCBI Taxonomy" id="91943"/>
    <lineage>
        <taxon>Eukaryota</taxon>
        <taxon>Fungi</taxon>
        <taxon>Dikarya</taxon>
        <taxon>Ascomycota</taxon>
        <taxon>Pezizomycotina</taxon>
        <taxon>Dothideomycetes</taxon>
        <taxon>Dothideomycetidae</taxon>
        <taxon>Mycosphaerellales</taxon>
        <taxon>Teratosphaeriaceae</taxon>
        <taxon>Hortaea</taxon>
    </lineage>
</organism>
<dbReference type="AlphaFoldDB" id="A0A3M7G1G8"/>
<dbReference type="PANTHER" id="PTHR43172:SF2">
    <property type="entry name" value="ADENYLOSUCCINATE LYASE C-TERMINAL DOMAIN-CONTAINING PROTEIN"/>
    <property type="match status" value="1"/>
</dbReference>
<dbReference type="SUPFAM" id="SSF48557">
    <property type="entry name" value="L-aspartase-like"/>
    <property type="match status" value="1"/>
</dbReference>
<dbReference type="SMART" id="SM00998">
    <property type="entry name" value="ADSL_C"/>
    <property type="match status" value="1"/>
</dbReference>
<dbReference type="OrthoDB" id="406045at2759"/>
<dbReference type="PRINTS" id="PR00149">
    <property type="entry name" value="FUMRATELYASE"/>
</dbReference>
<evidence type="ECO:0000313" key="4">
    <source>
        <dbReference type="Proteomes" id="UP000268823"/>
    </source>
</evidence>